<keyword evidence="2" id="KW-1185">Reference proteome</keyword>
<dbReference type="AlphaFoldDB" id="A0A9W5TYI7"/>
<comment type="caution">
    <text evidence="1">The sequence shown here is derived from an EMBL/GenBank/DDBJ whole genome shotgun (WGS) entry which is preliminary data.</text>
</comment>
<gene>
    <name evidence="1" type="primary">cotD</name>
    <name evidence="1" type="ORF">GCM10011409_26010</name>
</gene>
<name>A0A9W5TYI7_9BACI</name>
<dbReference type="Proteomes" id="UP000621492">
    <property type="component" value="Unassembled WGS sequence"/>
</dbReference>
<keyword evidence="1" id="KW-0946">Virion</keyword>
<reference evidence="1" key="1">
    <citation type="journal article" date="2014" name="Int. J. Syst. Evol. Microbiol.">
        <title>Complete genome sequence of Corynebacterium casei LMG S-19264T (=DSM 44701T), isolated from a smear-ripened cheese.</title>
        <authorList>
            <consortium name="US DOE Joint Genome Institute (JGI-PGF)"/>
            <person name="Walter F."/>
            <person name="Albersmeier A."/>
            <person name="Kalinowski J."/>
            <person name="Ruckert C."/>
        </authorList>
    </citation>
    <scope>NUCLEOTIDE SEQUENCE</scope>
    <source>
        <strain evidence="1">CGMCC 1.15454</strain>
    </source>
</reference>
<reference evidence="1" key="2">
    <citation type="submission" date="2020-09" db="EMBL/GenBank/DDBJ databases">
        <authorList>
            <person name="Sun Q."/>
            <person name="Zhou Y."/>
        </authorList>
    </citation>
    <scope>NUCLEOTIDE SEQUENCE</scope>
    <source>
        <strain evidence="1">CGMCC 1.15454</strain>
    </source>
</reference>
<evidence type="ECO:0000313" key="1">
    <source>
        <dbReference type="EMBL" id="GGB47293.1"/>
    </source>
</evidence>
<dbReference type="RefSeq" id="WP_088049517.1">
    <property type="nucleotide sequence ID" value="NZ_BMJD01000020.1"/>
</dbReference>
<dbReference type="EMBL" id="BMJD01000020">
    <property type="protein sequence ID" value="GGB47293.1"/>
    <property type="molecule type" value="Genomic_DNA"/>
</dbReference>
<organism evidence="1 2">
    <name type="scientific">Lentibacillus populi</name>
    <dbReference type="NCBI Taxonomy" id="1827502"/>
    <lineage>
        <taxon>Bacteria</taxon>
        <taxon>Bacillati</taxon>
        <taxon>Bacillota</taxon>
        <taxon>Bacilli</taxon>
        <taxon>Bacillales</taxon>
        <taxon>Bacillaceae</taxon>
        <taxon>Lentibacillus</taxon>
    </lineage>
</organism>
<accession>A0A9W5TYI7</accession>
<sequence>MRHHHGPDCGCPKRIVHPTKHNCVENCTESVVEHIHPSHTTVMNHHLVRNRHVYPHSTSVQNTCNSVDEFGGAFNTPPQVSPAYGPGSQVAGAMSPGMNNGNQVAGMMDYGHAGKGCCGNNYKEMHNWKKPNKWC</sequence>
<evidence type="ECO:0000313" key="2">
    <source>
        <dbReference type="Proteomes" id="UP000621492"/>
    </source>
</evidence>
<proteinExistence type="predicted"/>
<dbReference type="InterPro" id="IPR020108">
    <property type="entry name" value="Spore_coat_CotD"/>
</dbReference>
<dbReference type="Pfam" id="PF11122">
    <property type="entry name" value="Spore-coat_CotD"/>
    <property type="match status" value="1"/>
</dbReference>
<keyword evidence="1" id="KW-0167">Capsid protein</keyword>
<protein>
    <submittedName>
        <fullName evidence="1">Spore coat protein D</fullName>
    </submittedName>
</protein>